<dbReference type="EMBL" id="CP093313">
    <property type="protein sequence ID" value="UWZ85406.1"/>
    <property type="molecule type" value="Genomic_DNA"/>
</dbReference>
<evidence type="ECO:0000256" key="3">
    <source>
        <dbReference type="ARBA" id="ARBA00023082"/>
    </source>
</evidence>
<evidence type="ECO:0000256" key="5">
    <source>
        <dbReference type="ARBA" id="ARBA00023163"/>
    </source>
</evidence>
<dbReference type="Proteomes" id="UP001059380">
    <property type="component" value="Chromosome"/>
</dbReference>
<dbReference type="InterPro" id="IPR014284">
    <property type="entry name" value="RNA_pol_sigma-70_dom"/>
</dbReference>
<evidence type="ECO:0000256" key="4">
    <source>
        <dbReference type="ARBA" id="ARBA00023125"/>
    </source>
</evidence>
<proteinExistence type="inferred from homology"/>
<dbReference type="Gene3D" id="1.10.1740.10">
    <property type="match status" value="1"/>
</dbReference>
<evidence type="ECO:0000313" key="9">
    <source>
        <dbReference type="Proteomes" id="UP001059380"/>
    </source>
</evidence>
<dbReference type="PANTHER" id="PTHR43133">
    <property type="entry name" value="RNA POLYMERASE ECF-TYPE SIGMA FACTO"/>
    <property type="match status" value="1"/>
</dbReference>
<dbReference type="InterPro" id="IPR007627">
    <property type="entry name" value="RNA_pol_sigma70_r2"/>
</dbReference>
<dbReference type="GO" id="GO:0003677">
    <property type="term" value="F:DNA binding"/>
    <property type="evidence" value="ECO:0007669"/>
    <property type="project" value="UniProtKB-KW"/>
</dbReference>
<evidence type="ECO:0000313" key="8">
    <source>
        <dbReference type="EMBL" id="UWZ85406.1"/>
    </source>
</evidence>
<feature type="domain" description="RNA polymerase sigma-70 region 2" evidence="6">
    <location>
        <begin position="20"/>
        <end position="84"/>
    </location>
</feature>
<dbReference type="InterPro" id="IPR013249">
    <property type="entry name" value="RNA_pol_sigma70_r4_t2"/>
</dbReference>
<sequence>MSAATASYPARQKNHGLERLFVEHYRRVLMASYRITGNMADAEDVAQAVFLRLGSGGLPAVANAGSYLYRAAINGALDLLRKTKTAAAESLDSASDLVTKEPAASPERAAGNSELARQLRLAIGGLAPRAAEMFALRYLEELSNGEIAKLMGTSQAVVAVTLYQSRLKLKRRLAELQRGMR</sequence>
<dbReference type="Pfam" id="PF08281">
    <property type="entry name" value="Sigma70_r4_2"/>
    <property type="match status" value="1"/>
</dbReference>
<protein>
    <submittedName>
        <fullName evidence="8">RNA polymerase sigma factor</fullName>
    </submittedName>
</protein>
<keyword evidence="2" id="KW-0805">Transcription regulation</keyword>
<evidence type="ECO:0000256" key="2">
    <source>
        <dbReference type="ARBA" id="ARBA00023015"/>
    </source>
</evidence>
<dbReference type="AlphaFoldDB" id="A0A9J7BWZ2"/>
<evidence type="ECO:0000256" key="1">
    <source>
        <dbReference type="ARBA" id="ARBA00010641"/>
    </source>
</evidence>
<dbReference type="SUPFAM" id="SSF88946">
    <property type="entry name" value="Sigma2 domain of RNA polymerase sigma factors"/>
    <property type="match status" value="1"/>
</dbReference>
<dbReference type="InterPro" id="IPR013325">
    <property type="entry name" value="RNA_pol_sigma_r2"/>
</dbReference>
<dbReference type="RefSeq" id="WP_260794924.1">
    <property type="nucleotide sequence ID" value="NZ_CP093313.1"/>
</dbReference>
<dbReference type="NCBIfam" id="TIGR02937">
    <property type="entry name" value="sigma70-ECF"/>
    <property type="match status" value="1"/>
</dbReference>
<dbReference type="PANTHER" id="PTHR43133:SF8">
    <property type="entry name" value="RNA POLYMERASE SIGMA FACTOR HI_1459-RELATED"/>
    <property type="match status" value="1"/>
</dbReference>
<keyword evidence="3" id="KW-0731">Sigma factor</keyword>
<dbReference type="KEGG" id="orp:MOP44_05565"/>
<accession>A0A9J7BWZ2</accession>
<dbReference type="Gene3D" id="1.10.10.10">
    <property type="entry name" value="Winged helix-like DNA-binding domain superfamily/Winged helix DNA-binding domain"/>
    <property type="match status" value="1"/>
</dbReference>
<dbReference type="SUPFAM" id="SSF88659">
    <property type="entry name" value="Sigma3 and sigma4 domains of RNA polymerase sigma factors"/>
    <property type="match status" value="1"/>
</dbReference>
<reference evidence="8" key="1">
    <citation type="submission" date="2021-04" db="EMBL/GenBank/DDBJ databases">
        <title>Phylogenetic analysis of Acidobacteriaceae.</title>
        <authorList>
            <person name="Qiu L."/>
            <person name="Zhang Q."/>
        </authorList>
    </citation>
    <scope>NUCLEOTIDE SEQUENCE</scope>
    <source>
        <strain evidence="8">DSM 25168</strain>
    </source>
</reference>
<dbReference type="Pfam" id="PF04542">
    <property type="entry name" value="Sigma70_r2"/>
    <property type="match status" value="1"/>
</dbReference>
<dbReference type="GO" id="GO:0016987">
    <property type="term" value="F:sigma factor activity"/>
    <property type="evidence" value="ECO:0007669"/>
    <property type="project" value="UniProtKB-KW"/>
</dbReference>
<keyword evidence="5" id="KW-0804">Transcription</keyword>
<feature type="domain" description="RNA polymerase sigma factor 70 region 4 type 2" evidence="7">
    <location>
        <begin position="117"/>
        <end position="169"/>
    </location>
</feature>
<dbReference type="InterPro" id="IPR039425">
    <property type="entry name" value="RNA_pol_sigma-70-like"/>
</dbReference>
<gene>
    <name evidence="8" type="ORF">MOP44_05565</name>
</gene>
<keyword evidence="9" id="KW-1185">Reference proteome</keyword>
<dbReference type="GO" id="GO:0006352">
    <property type="term" value="P:DNA-templated transcription initiation"/>
    <property type="evidence" value="ECO:0007669"/>
    <property type="project" value="InterPro"/>
</dbReference>
<comment type="similarity">
    <text evidence="1">Belongs to the sigma-70 factor family. ECF subfamily.</text>
</comment>
<evidence type="ECO:0000259" key="7">
    <source>
        <dbReference type="Pfam" id="PF08281"/>
    </source>
</evidence>
<dbReference type="InterPro" id="IPR036388">
    <property type="entry name" value="WH-like_DNA-bd_sf"/>
</dbReference>
<dbReference type="InterPro" id="IPR013324">
    <property type="entry name" value="RNA_pol_sigma_r3/r4-like"/>
</dbReference>
<organism evidence="8 9">
    <name type="scientific">Occallatibacter riparius</name>
    <dbReference type="NCBI Taxonomy" id="1002689"/>
    <lineage>
        <taxon>Bacteria</taxon>
        <taxon>Pseudomonadati</taxon>
        <taxon>Acidobacteriota</taxon>
        <taxon>Terriglobia</taxon>
        <taxon>Terriglobales</taxon>
        <taxon>Acidobacteriaceae</taxon>
        <taxon>Occallatibacter</taxon>
    </lineage>
</organism>
<evidence type="ECO:0000259" key="6">
    <source>
        <dbReference type="Pfam" id="PF04542"/>
    </source>
</evidence>
<name>A0A9J7BWZ2_9BACT</name>
<keyword evidence="4" id="KW-0238">DNA-binding</keyword>